<evidence type="ECO:0000256" key="7">
    <source>
        <dbReference type="SAM" id="SignalP"/>
    </source>
</evidence>
<feature type="transmembrane region" description="Helical" evidence="6">
    <location>
        <begin position="675"/>
        <end position="693"/>
    </location>
</feature>
<keyword evidence="2" id="KW-0964">Secreted</keyword>
<dbReference type="PROSITE" id="PS50847">
    <property type="entry name" value="GRAM_POS_ANCHORING"/>
    <property type="match status" value="1"/>
</dbReference>
<keyword evidence="3 7" id="KW-0732">Signal</keyword>
<feature type="signal peptide" evidence="7">
    <location>
        <begin position="1"/>
        <end position="33"/>
    </location>
</feature>
<evidence type="ECO:0000313" key="9">
    <source>
        <dbReference type="EMBL" id="MFC5887336.1"/>
    </source>
</evidence>
<evidence type="ECO:0000259" key="8">
    <source>
        <dbReference type="PROSITE" id="PS50847"/>
    </source>
</evidence>
<accession>A0ABW1EZS1</accession>
<dbReference type="RefSeq" id="WP_345328778.1">
    <property type="nucleotide sequence ID" value="NZ_BAAAVH010000056.1"/>
</dbReference>
<evidence type="ECO:0000256" key="6">
    <source>
        <dbReference type="SAM" id="Phobius"/>
    </source>
</evidence>
<dbReference type="NCBIfam" id="TIGR01167">
    <property type="entry name" value="LPXTG_anchor"/>
    <property type="match status" value="1"/>
</dbReference>
<evidence type="ECO:0000256" key="2">
    <source>
        <dbReference type="ARBA" id="ARBA00022525"/>
    </source>
</evidence>
<keyword evidence="4" id="KW-0572">Peptidoglycan-anchor</keyword>
<feature type="compositionally biased region" description="Low complexity" evidence="5">
    <location>
        <begin position="646"/>
        <end position="662"/>
    </location>
</feature>
<keyword evidence="6" id="KW-0472">Membrane</keyword>
<sequence>MRVRRFRSTVLTAATLGALLATGAVVASPAAYAAQGPAATTAAASPAAEPAAKAAADADKPSLTVNAPASVGRGGQPVEFTETVTNPSSTAATYKLRITTSGAGPVSKDAIKVDYRDADGTWKPVTDTASGLTVAAGATRTIQLRLTTELAAYWFNKDSTVTLGSAVLDEAGAVLAESTKEVAAKAITLQVKDAPTTAVAGGDPVEFDVTISNRSASGYTNVDKVIEADMHSTLQVQKADGGWQSITGVPGTNPTVADRVTYHLSDDRNMAPGETFTKHVRLAFTADAPIGTEYVHPWAVLDDGSGYAPAVVGPQYIQVEITSQAPTLAVQAPASIGNGGQPVEFTQTVTNPGSTEATYVLEFDVSNPAARGEGRLAMDLRDADGTWKPVLTAFRKQNDGFHFQGGRANMTVPAGATRTFQLRLSAPLNNDWAGLSGTVKLSSSVREQTGQYVIAESTKDIALKALDVKVKDAPTTAVAGGDPVEFDVTVTNSSSSRYNNAHPAVMADRNSALQVQEADGSWHDVTGIPGRQSDGPVTYYLTEDQNLAADASVTKHVRIAFTSLAPAGTTSVNPVVVLGADEPNGTAYVGPQGFPVDLTEAASGATTGATGTGTVRTGTGTGTGAHTAVTAGLITTHAGGSDNAPGSTGTTGSSGTTRTAGGELAHTGSDGTLKAALGAGSLLAGGIGAVLFARRRRTA</sequence>
<keyword evidence="1" id="KW-0134">Cell wall</keyword>
<feature type="chain" id="PRO_5046085914" evidence="7">
    <location>
        <begin position="34"/>
        <end position="699"/>
    </location>
</feature>
<reference evidence="10" key="1">
    <citation type="journal article" date="2019" name="Int. J. Syst. Evol. Microbiol.">
        <title>The Global Catalogue of Microorganisms (GCM) 10K type strain sequencing project: providing services to taxonomists for standard genome sequencing and annotation.</title>
        <authorList>
            <consortium name="The Broad Institute Genomics Platform"/>
            <consortium name="The Broad Institute Genome Sequencing Center for Infectious Disease"/>
            <person name="Wu L."/>
            <person name="Ma J."/>
        </authorList>
    </citation>
    <scope>NUCLEOTIDE SEQUENCE [LARGE SCALE GENOMIC DNA]</scope>
    <source>
        <strain evidence="10">CGMCC 4.1469</strain>
    </source>
</reference>
<keyword evidence="6" id="KW-1133">Transmembrane helix</keyword>
<comment type="caution">
    <text evidence="9">The sequence shown here is derived from an EMBL/GenBank/DDBJ whole genome shotgun (WGS) entry which is preliminary data.</text>
</comment>
<evidence type="ECO:0000256" key="1">
    <source>
        <dbReference type="ARBA" id="ARBA00022512"/>
    </source>
</evidence>
<name>A0ABW1EZS1_9ACTN</name>
<feature type="region of interest" description="Disordered" evidence="5">
    <location>
        <begin position="636"/>
        <end position="667"/>
    </location>
</feature>
<dbReference type="EMBL" id="JBHSOD010000026">
    <property type="protein sequence ID" value="MFC5887336.1"/>
    <property type="molecule type" value="Genomic_DNA"/>
</dbReference>
<evidence type="ECO:0000313" key="10">
    <source>
        <dbReference type="Proteomes" id="UP001596067"/>
    </source>
</evidence>
<dbReference type="InterPro" id="IPR019931">
    <property type="entry name" value="LPXTG_anchor"/>
</dbReference>
<evidence type="ECO:0000256" key="5">
    <source>
        <dbReference type="SAM" id="MobiDB-lite"/>
    </source>
</evidence>
<evidence type="ECO:0000256" key="4">
    <source>
        <dbReference type="ARBA" id="ARBA00023088"/>
    </source>
</evidence>
<feature type="domain" description="Gram-positive cocci surface proteins LPxTG" evidence="8">
    <location>
        <begin position="664"/>
        <end position="699"/>
    </location>
</feature>
<protein>
    <submittedName>
        <fullName evidence="9">LPXTG cell wall anchor domain-containing protein</fullName>
    </submittedName>
</protein>
<organism evidence="9 10">
    <name type="scientific">Kitasatospora aburaviensis</name>
    <dbReference type="NCBI Taxonomy" id="67265"/>
    <lineage>
        <taxon>Bacteria</taxon>
        <taxon>Bacillati</taxon>
        <taxon>Actinomycetota</taxon>
        <taxon>Actinomycetes</taxon>
        <taxon>Kitasatosporales</taxon>
        <taxon>Streptomycetaceae</taxon>
        <taxon>Kitasatospora</taxon>
    </lineage>
</organism>
<proteinExistence type="predicted"/>
<keyword evidence="10" id="KW-1185">Reference proteome</keyword>
<gene>
    <name evidence="9" type="ORF">ACFP0N_20410</name>
</gene>
<keyword evidence="6" id="KW-0812">Transmembrane</keyword>
<feature type="region of interest" description="Disordered" evidence="5">
    <location>
        <begin position="53"/>
        <end position="82"/>
    </location>
</feature>
<evidence type="ECO:0000256" key="3">
    <source>
        <dbReference type="ARBA" id="ARBA00022729"/>
    </source>
</evidence>
<dbReference type="Proteomes" id="UP001596067">
    <property type="component" value="Unassembled WGS sequence"/>
</dbReference>